<organism evidence="1 2">
    <name type="scientific">Rhodospira trueperi</name>
    <dbReference type="NCBI Taxonomy" id="69960"/>
    <lineage>
        <taxon>Bacteria</taxon>
        <taxon>Pseudomonadati</taxon>
        <taxon>Pseudomonadota</taxon>
        <taxon>Alphaproteobacteria</taxon>
        <taxon>Rhodospirillales</taxon>
        <taxon>Rhodospirillaceae</taxon>
        <taxon>Rhodospira</taxon>
    </lineage>
</organism>
<evidence type="ECO:0008006" key="3">
    <source>
        <dbReference type="Google" id="ProtNLM"/>
    </source>
</evidence>
<sequence length="188" mass="19408">MPRGRLLSAAAVGALALIVAGCQSVRTVSHSHSLNDVFGYVYTASLPLEVVGNPYPGAANDQVAAAAAHAMSGLVSRRRLDFVAVPPDAGAHANGYRVVLFLSGGGIVAGERLCAGRLPTDPAKGGSLHASAALCQGAKLVAWAEGWGGPVPAVPDATFAALMDRLIDAVFKRETDRENRNPTEWPEG</sequence>
<evidence type="ECO:0000313" key="2">
    <source>
        <dbReference type="Proteomes" id="UP000199412"/>
    </source>
</evidence>
<keyword evidence="2" id="KW-1185">Reference proteome</keyword>
<protein>
    <recommendedName>
        <fullName evidence="3">DUF4136 domain-containing protein</fullName>
    </recommendedName>
</protein>
<name>A0A1G7GBH8_9PROT</name>
<accession>A0A1G7GBH8</accession>
<dbReference type="RefSeq" id="WP_092787620.1">
    <property type="nucleotide sequence ID" value="NZ_FNAP01000014.1"/>
</dbReference>
<dbReference type="PROSITE" id="PS51257">
    <property type="entry name" value="PROKAR_LIPOPROTEIN"/>
    <property type="match status" value="1"/>
</dbReference>
<dbReference type="AlphaFoldDB" id="A0A1G7GBH8"/>
<dbReference type="EMBL" id="FNAP01000014">
    <property type="protein sequence ID" value="SDE85379.1"/>
    <property type="molecule type" value="Genomic_DNA"/>
</dbReference>
<proteinExistence type="predicted"/>
<dbReference type="OrthoDB" id="7358325at2"/>
<dbReference type="Proteomes" id="UP000199412">
    <property type="component" value="Unassembled WGS sequence"/>
</dbReference>
<gene>
    <name evidence="1" type="ORF">SAMN05421720_11416</name>
</gene>
<reference evidence="1 2" key="1">
    <citation type="submission" date="2016-10" db="EMBL/GenBank/DDBJ databases">
        <authorList>
            <person name="de Groot N.N."/>
        </authorList>
    </citation>
    <scope>NUCLEOTIDE SEQUENCE [LARGE SCALE GENOMIC DNA]</scope>
    <source>
        <strain evidence="1 2">ATCC 700224</strain>
    </source>
</reference>
<evidence type="ECO:0000313" key="1">
    <source>
        <dbReference type="EMBL" id="SDE85379.1"/>
    </source>
</evidence>